<keyword evidence="4" id="KW-1185">Reference proteome</keyword>
<dbReference type="PANTHER" id="PTHR24128:SF107">
    <property type="entry name" value="PGG DOMAIN-CONTAINING PROTEIN"/>
    <property type="match status" value="1"/>
</dbReference>
<dbReference type="Pfam" id="PF13962">
    <property type="entry name" value="PGG"/>
    <property type="match status" value="1"/>
</dbReference>
<organism evidence="3 4">
    <name type="scientific">Brassica carinata</name>
    <name type="common">Ethiopian mustard</name>
    <name type="synonym">Abyssinian cabbage</name>
    <dbReference type="NCBI Taxonomy" id="52824"/>
    <lineage>
        <taxon>Eukaryota</taxon>
        <taxon>Viridiplantae</taxon>
        <taxon>Streptophyta</taxon>
        <taxon>Embryophyta</taxon>
        <taxon>Tracheophyta</taxon>
        <taxon>Spermatophyta</taxon>
        <taxon>Magnoliopsida</taxon>
        <taxon>eudicotyledons</taxon>
        <taxon>Gunneridae</taxon>
        <taxon>Pentapetalae</taxon>
        <taxon>rosids</taxon>
        <taxon>malvids</taxon>
        <taxon>Brassicales</taxon>
        <taxon>Brassicaceae</taxon>
        <taxon>Brassiceae</taxon>
        <taxon>Brassica</taxon>
    </lineage>
</organism>
<comment type="caution">
    <text evidence="3">The sequence shown here is derived from an EMBL/GenBank/DDBJ whole genome shotgun (WGS) entry which is preliminary data.</text>
</comment>
<keyword evidence="1" id="KW-0812">Transmembrane</keyword>
<reference evidence="3 4" key="1">
    <citation type="submission" date="2020-02" db="EMBL/GenBank/DDBJ databases">
        <authorList>
            <person name="Ma Q."/>
            <person name="Huang Y."/>
            <person name="Song X."/>
            <person name="Pei D."/>
        </authorList>
    </citation>
    <scope>NUCLEOTIDE SEQUENCE [LARGE SCALE GENOMIC DNA]</scope>
    <source>
        <strain evidence="3">Sxm20200214</strain>
        <tissue evidence="3">Leaf</tissue>
    </source>
</reference>
<dbReference type="EMBL" id="JAAMPC010000064">
    <property type="protein sequence ID" value="KAG2244681.1"/>
    <property type="molecule type" value="Genomic_DNA"/>
</dbReference>
<feature type="transmembrane region" description="Helical" evidence="1">
    <location>
        <begin position="288"/>
        <end position="315"/>
    </location>
</feature>
<keyword evidence="1" id="KW-1133">Transmembrane helix</keyword>
<keyword evidence="1" id="KW-0472">Membrane</keyword>
<evidence type="ECO:0000259" key="2">
    <source>
        <dbReference type="Pfam" id="PF13962"/>
    </source>
</evidence>
<dbReference type="Gene3D" id="1.25.40.20">
    <property type="entry name" value="Ankyrin repeat-containing domain"/>
    <property type="match status" value="1"/>
</dbReference>
<dbReference type="InterPro" id="IPR002110">
    <property type="entry name" value="Ankyrin_rpt"/>
</dbReference>
<dbReference type="InterPro" id="IPR026961">
    <property type="entry name" value="PGG_dom"/>
</dbReference>
<dbReference type="SUPFAM" id="SSF48403">
    <property type="entry name" value="Ankyrin repeat"/>
    <property type="match status" value="1"/>
</dbReference>
<evidence type="ECO:0000256" key="1">
    <source>
        <dbReference type="SAM" id="Phobius"/>
    </source>
</evidence>
<name>A0A8X7TKP8_BRACI</name>
<proteinExistence type="predicted"/>
<dbReference type="InterPro" id="IPR036770">
    <property type="entry name" value="Ankyrin_rpt-contain_sf"/>
</dbReference>
<sequence>MSIVVDVNRVSDVTQDENVYERLKKVAQDGDIERLYGLIAEDPDILGHFDKVPFCETPLHIGYSPMHLALQANHIRMVRGFIAIDSSLVSIKGRGRITPLHHVARIGDAELLSELLFACPSSVEDLTIKCETALHIAVKNHQFEAFKVLLGWVQRVNREDILDWKDEDGNTIFHIAALTNQTEVMKLLRKTVKSKSQELGCRLLRGVKENLLCGSAMTTPWRYLSNKPSSIEKRISLMGLTSLSKTRHSTYQAGLSPPGGVWQENSPESKDHSGQIGGKMIMPFYVAVYFYVHSGIAFFSALYVIMILIVGLPMWKVLYVSIAALSVGYNAAKDIFWSLLIVAYSAAVVVSTVFAPLVEFFVNKPRRHRVDFPSKYFRSPH</sequence>
<dbReference type="SMART" id="SM00248">
    <property type="entry name" value="ANK"/>
    <property type="match status" value="4"/>
</dbReference>
<accession>A0A8X7TKP8</accession>
<dbReference type="Proteomes" id="UP000886595">
    <property type="component" value="Unassembled WGS sequence"/>
</dbReference>
<dbReference type="PANTHER" id="PTHR24128">
    <property type="entry name" value="HOMEOBOX PROTEIN WARIAI"/>
    <property type="match status" value="1"/>
</dbReference>
<evidence type="ECO:0000313" key="4">
    <source>
        <dbReference type="Proteomes" id="UP000886595"/>
    </source>
</evidence>
<gene>
    <name evidence="3" type="ORF">Bca52824_093483</name>
</gene>
<feature type="domain" description="PGG" evidence="2">
    <location>
        <begin position="250"/>
        <end position="347"/>
    </location>
</feature>
<dbReference type="AlphaFoldDB" id="A0A8X7TKP8"/>
<dbReference type="Pfam" id="PF12796">
    <property type="entry name" value="Ank_2"/>
    <property type="match status" value="1"/>
</dbReference>
<dbReference type="OrthoDB" id="1029230at2759"/>
<protein>
    <recommendedName>
        <fullName evidence="2">PGG domain-containing protein</fullName>
    </recommendedName>
</protein>
<evidence type="ECO:0000313" key="3">
    <source>
        <dbReference type="EMBL" id="KAG2244681.1"/>
    </source>
</evidence>
<feature type="transmembrane region" description="Helical" evidence="1">
    <location>
        <begin position="335"/>
        <end position="362"/>
    </location>
</feature>